<reference evidence="2" key="1">
    <citation type="submission" date="2021-05" db="EMBL/GenBank/DDBJ databases">
        <title>The genome of the haptophyte Pavlova lutheri (Diacronema luteri, Pavlovales) - a model for lipid biosynthesis in eukaryotic algae.</title>
        <authorList>
            <person name="Hulatt C.J."/>
            <person name="Posewitz M.C."/>
        </authorList>
    </citation>
    <scope>NUCLEOTIDE SEQUENCE</scope>
    <source>
        <strain evidence="2">NIVA-4/92</strain>
    </source>
</reference>
<evidence type="ECO:0000313" key="2">
    <source>
        <dbReference type="EMBL" id="KAG8465000.1"/>
    </source>
</evidence>
<evidence type="ECO:0000256" key="1">
    <source>
        <dbReference type="SAM" id="MobiDB-lite"/>
    </source>
</evidence>
<name>A0A8J5XLG3_DIALT</name>
<feature type="compositionally biased region" description="Low complexity" evidence="1">
    <location>
        <begin position="19"/>
        <end position="34"/>
    </location>
</feature>
<dbReference type="EMBL" id="JAGTXO010000011">
    <property type="protein sequence ID" value="KAG8465000.1"/>
    <property type="molecule type" value="Genomic_DNA"/>
</dbReference>
<sequence>MSKNESASAVGQLSEAKDAAVSSITRAAAAVSSTLRSHPAPTGDTRPAGDRDAVVAKASVPLALQKDNFKSSAGGGDGARPTQSK</sequence>
<feature type="compositionally biased region" description="Polar residues" evidence="1">
    <location>
        <begin position="1"/>
        <end position="11"/>
    </location>
</feature>
<keyword evidence="3" id="KW-1185">Reference proteome</keyword>
<dbReference type="AlphaFoldDB" id="A0A8J5XLG3"/>
<accession>A0A8J5XLG3</accession>
<organism evidence="2 3">
    <name type="scientific">Diacronema lutheri</name>
    <name type="common">Unicellular marine alga</name>
    <name type="synonym">Monochrysis lutheri</name>
    <dbReference type="NCBI Taxonomy" id="2081491"/>
    <lineage>
        <taxon>Eukaryota</taxon>
        <taxon>Haptista</taxon>
        <taxon>Haptophyta</taxon>
        <taxon>Pavlovophyceae</taxon>
        <taxon>Pavlovales</taxon>
        <taxon>Pavlovaceae</taxon>
        <taxon>Diacronema</taxon>
    </lineage>
</organism>
<dbReference type="Proteomes" id="UP000751190">
    <property type="component" value="Unassembled WGS sequence"/>
</dbReference>
<gene>
    <name evidence="2" type="ORF">KFE25_012363</name>
</gene>
<evidence type="ECO:0000313" key="3">
    <source>
        <dbReference type="Proteomes" id="UP000751190"/>
    </source>
</evidence>
<comment type="caution">
    <text evidence="2">The sequence shown here is derived from an EMBL/GenBank/DDBJ whole genome shotgun (WGS) entry which is preliminary data.</text>
</comment>
<feature type="region of interest" description="Disordered" evidence="1">
    <location>
        <begin position="1"/>
        <end position="85"/>
    </location>
</feature>
<protein>
    <submittedName>
        <fullName evidence="2">Uncharacterized protein</fullName>
    </submittedName>
</protein>
<proteinExistence type="predicted"/>